<keyword evidence="4" id="KW-1185">Reference proteome</keyword>
<feature type="domain" description="FCP1 homology" evidence="2">
    <location>
        <begin position="654"/>
        <end position="812"/>
    </location>
</feature>
<reference evidence="3" key="1">
    <citation type="journal article" date="2023" name="PhytoFront">
        <title>Draft Genome Resources of Seven Strains of Tilletia horrida, Causal Agent of Kernel Smut of Rice.</title>
        <authorList>
            <person name="Khanal S."/>
            <person name="Antony Babu S."/>
            <person name="Zhou X.G."/>
        </authorList>
    </citation>
    <scope>NUCLEOTIDE SEQUENCE</scope>
    <source>
        <strain evidence="3">TX3</strain>
    </source>
</reference>
<feature type="compositionally biased region" description="Basic and acidic residues" evidence="1">
    <location>
        <begin position="386"/>
        <end position="401"/>
    </location>
</feature>
<feature type="compositionally biased region" description="Polar residues" evidence="1">
    <location>
        <begin position="367"/>
        <end position="381"/>
    </location>
</feature>
<feature type="region of interest" description="Disordered" evidence="1">
    <location>
        <begin position="336"/>
        <end position="446"/>
    </location>
</feature>
<dbReference type="PANTHER" id="PTHR12210">
    <property type="entry name" value="DULLARD PROTEIN PHOSPHATASE"/>
    <property type="match status" value="1"/>
</dbReference>
<protein>
    <recommendedName>
        <fullName evidence="2">FCP1 homology domain-containing protein</fullName>
    </recommendedName>
</protein>
<comment type="caution">
    <text evidence="3">The sequence shown here is derived from an EMBL/GenBank/DDBJ whole genome shotgun (WGS) entry which is preliminary data.</text>
</comment>
<evidence type="ECO:0000313" key="3">
    <source>
        <dbReference type="EMBL" id="KAK0529268.1"/>
    </source>
</evidence>
<feature type="compositionally biased region" description="Polar residues" evidence="1">
    <location>
        <begin position="336"/>
        <end position="355"/>
    </location>
</feature>
<feature type="region of interest" description="Disordered" evidence="1">
    <location>
        <begin position="463"/>
        <end position="498"/>
    </location>
</feature>
<dbReference type="AlphaFoldDB" id="A0AAN6GCC8"/>
<dbReference type="FunFam" id="3.40.50.1000:FF:000043">
    <property type="entry name" value="General stress response phosphoprotein phosphatase Psr1/2"/>
    <property type="match status" value="1"/>
</dbReference>
<proteinExistence type="predicted"/>
<dbReference type="NCBIfam" id="TIGR02251">
    <property type="entry name" value="HIF-SF_euk"/>
    <property type="match status" value="1"/>
</dbReference>
<dbReference type="GO" id="GO:0009651">
    <property type="term" value="P:response to salt stress"/>
    <property type="evidence" value="ECO:0007669"/>
    <property type="project" value="UniProtKB-ARBA"/>
</dbReference>
<dbReference type="Pfam" id="PF03031">
    <property type="entry name" value="NIF"/>
    <property type="match status" value="1"/>
</dbReference>
<dbReference type="InterPro" id="IPR036412">
    <property type="entry name" value="HAD-like_sf"/>
</dbReference>
<feature type="region of interest" description="Disordered" evidence="1">
    <location>
        <begin position="1"/>
        <end position="318"/>
    </location>
</feature>
<feature type="compositionally biased region" description="Acidic residues" evidence="1">
    <location>
        <begin position="612"/>
        <end position="621"/>
    </location>
</feature>
<dbReference type="GO" id="GO:0045944">
    <property type="term" value="P:positive regulation of transcription by RNA polymerase II"/>
    <property type="evidence" value="ECO:0007669"/>
    <property type="project" value="UniProtKB-ARBA"/>
</dbReference>
<dbReference type="InterPro" id="IPR023214">
    <property type="entry name" value="HAD_sf"/>
</dbReference>
<evidence type="ECO:0000259" key="2">
    <source>
        <dbReference type="PROSITE" id="PS50969"/>
    </source>
</evidence>
<gene>
    <name evidence="3" type="ORF">OC842_004292</name>
</gene>
<feature type="compositionally biased region" description="Low complexity" evidence="1">
    <location>
        <begin position="189"/>
        <end position="244"/>
    </location>
</feature>
<dbReference type="PROSITE" id="PS50969">
    <property type="entry name" value="FCP1"/>
    <property type="match status" value="1"/>
</dbReference>
<organism evidence="3 4">
    <name type="scientific">Tilletia horrida</name>
    <dbReference type="NCBI Taxonomy" id="155126"/>
    <lineage>
        <taxon>Eukaryota</taxon>
        <taxon>Fungi</taxon>
        <taxon>Dikarya</taxon>
        <taxon>Basidiomycota</taxon>
        <taxon>Ustilaginomycotina</taxon>
        <taxon>Exobasidiomycetes</taxon>
        <taxon>Tilletiales</taxon>
        <taxon>Tilletiaceae</taxon>
        <taxon>Tilletia</taxon>
    </lineage>
</organism>
<accession>A0AAN6GCC8</accession>
<dbReference type="GO" id="GO:0034198">
    <property type="term" value="P:cellular response to amino acid starvation"/>
    <property type="evidence" value="ECO:0007669"/>
    <property type="project" value="UniProtKB-ARBA"/>
</dbReference>
<dbReference type="SUPFAM" id="SSF56784">
    <property type="entry name" value="HAD-like"/>
    <property type="match status" value="1"/>
</dbReference>
<evidence type="ECO:0000313" key="4">
    <source>
        <dbReference type="Proteomes" id="UP001176521"/>
    </source>
</evidence>
<dbReference type="GO" id="GO:0016791">
    <property type="term" value="F:phosphatase activity"/>
    <property type="evidence" value="ECO:0007669"/>
    <property type="project" value="InterPro"/>
</dbReference>
<feature type="compositionally biased region" description="Acidic residues" evidence="1">
    <location>
        <begin position="580"/>
        <end position="602"/>
    </location>
</feature>
<name>A0AAN6GCC8_9BASI</name>
<dbReference type="GO" id="GO:1904262">
    <property type="term" value="P:negative regulation of TORC1 signaling"/>
    <property type="evidence" value="ECO:0007669"/>
    <property type="project" value="UniProtKB-ARBA"/>
</dbReference>
<feature type="compositionally biased region" description="Low complexity" evidence="1">
    <location>
        <begin position="52"/>
        <end position="178"/>
    </location>
</feature>
<feature type="region of interest" description="Disordered" evidence="1">
    <location>
        <begin position="548"/>
        <end position="621"/>
    </location>
</feature>
<feature type="compositionally biased region" description="Polar residues" evidence="1">
    <location>
        <begin position="24"/>
        <end position="34"/>
    </location>
</feature>
<dbReference type="CDD" id="cd07521">
    <property type="entry name" value="HAD_FCP1-like"/>
    <property type="match status" value="1"/>
</dbReference>
<dbReference type="InterPro" id="IPR050365">
    <property type="entry name" value="TIM50"/>
</dbReference>
<dbReference type="SMART" id="SM00577">
    <property type="entry name" value="CPDc"/>
    <property type="match status" value="1"/>
</dbReference>
<feature type="compositionally biased region" description="Low complexity" evidence="1">
    <location>
        <begin position="280"/>
        <end position="318"/>
    </location>
</feature>
<feature type="compositionally biased region" description="Low complexity" evidence="1">
    <location>
        <begin position="559"/>
        <end position="574"/>
    </location>
</feature>
<dbReference type="Gene3D" id="3.40.50.1000">
    <property type="entry name" value="HAD superfamily/HAD-like"/>
    <property type="match status" value="1"/>
</dbReference>
<feature type="compositionally biased region" description="Polar residues" evidence="1">
    <location>
        <begin position="418"/>
        <end position="440"/>
    </location>
</feature>
<dbReference type="Proteomes" id="UP001176521">
    <property type="component" value="Unassembled WGS sequence"/>
</dbReference>
<dbReference type="InterPro" id="IPR004274">
    <property type="entry name" value="FCP1_dom"/>
</dbReference>
<dbReference type="InterPro" id="IPR011948">
    <property type="entry name" value="Dullard_phosphatase"/>
</dbReference>
<sequence>MASSSSASGSGGNGGAAGSPLANIITQVPQSGPAFSSAAARPVKVKKKKQDSVSAPAGAAGAAAAAATAAGTAAAAGPSSTAGAGAGTTAATGESTASTSTAAAGAATATSAAVTPKKPSRKTSTTIATTPAAASSTAPQPADAATTPARTAPLSPAEVAAQAAANTQAQQQLQQTLAPPRTTSKRKPSGASATTASARNASGTTSATAATSGAGAAAPAAPAGSAASIASGTTTASAAAAAATPHPPTSRSQAFTTTAPKEKVGSSASSAKHLPPPSPTTAKAASKTPASQFAVPPTSGTAASKTAARTTAASAATAAAKPKFFRRFIAILTCSSPSHVASPSDDSARTLTDPSGSAGKKSYEAATASTIDKSNAASLSSAGKIAHKDEKAGAKDIDEKAASATGAGLKPVSAAPQAPSTPVKQATGNTLTIPNANGRITPSSSSSSAMATAAAAAAAAAAGGAGAPPSPSPSTIAGGTRLPREETGDVTSGAVVPPGASYVPTAHAGAAVNMVRRASAVDGVPSLVTIAAAGEVAGLGMSNSTSHVLAGTDGEGEHGLLLPHHPHAATPHAPAHGHEDEDDMETDDDDEEEDDEEGEESELLGRESGHLDEEEYELSEEALEEQRLIAQGGMGIPLDEHGNPHPLLAPIGGKDEGRKCLVLDLDETLVHSSFKMIQNADFIVPVEIEGHFHNVYVIKRPGVDEFMRKMGEIYEVVVFTASLSKYADPVLDMLDIHRVVRHRLFRESCYNHKGNYVKDLSQLGRPIGETLILDNSPASYIFHANNAVPVSSWFNDPHDTELVDLCEFLRDLSVVDDVRTVLDGAL</sequence>
<dbReference type="EMBL" id="JAPDMQ010000248">
    <property type="protein sequence ID" value="KAK0529268.1"/>
    <property type="molecule type" value="Genomic_DNA"/>
</dbReference>
<evidence type="ECO:0000256" key="1">
    <source>
        <dbReference type="SAM" id="MobiDB-lite"/>
    </source>
</evidence>